<dbReference type="GeneID" id="75431247"/>
<proteinExistence type="predicted"/>
<keyword evidence="2" id="KW-1185">Reference proteome</keyword>
<sequence length="42" mass="4964">MEKVVFHHDGTKFTPWWNDLVLGWFSLFVTVRKDAGYDYGEA</sequence>
<dbReference type="EMBL" id="AFBM01000010">
    <property type="protein sequence ID" value="EGF53041.1"/>
    <property type="molecule type" value="Genomic_DNA"/>
</dbReference>
<organism evidence="1 2">
    <name type="scientific">Bacteroides clarus YIT 12056</name>
    <dbReference type="NCBI Taxonomy" id="762984"/>
    <lineage>
        <taxon>Bacteria</taxon>
        <taxon>Pseudomonadati</taxon>
        <taxon>Bacteroidota</taxon>
        <taxon>Bacteroidia</taxon>
        <taxon>Bacteroidales</taxon>
        <taxon>Bacteroidaceae</taxon>
        <taxon>Bacteroides</taxon>
    </lineage>
</organism>
<accession>A0ABN0CPZ2</accession>
<evidence type="ECO:0000313" key="2">
    <source>
        <dbReference type="Proteomes" id="UP000010321"/>
    </source>
</evidence>
<dbReference type="RefSeq" id="WP_009121527.1">
    <property type="nucleotide sequence ID" value="NZ_CAXSRN010000003.1"/>
</dbReference>
<evidence type="ECO:0000313" key="1">
    <source>
        <dbReference type="EMBL" id="EGF53041.1"/>
    </source>
</evidence>
<protein>
    <submittedName>
        <fullName evidence="1">Uncharacterized protein</fullName>
    </submittedName>
</protein>
<reference evidence="1 2" key="1">
    <citation type="submission" date="2011-02" db="EMBL/GenBank/DDBJ databases">
        <authorList>
            <person name="Weinstock G."/>
            <person name="Sodergren E."/>
            <person name="Clifton S."/>
            <person name="Fulton L."/>
            <person name="Fulton B."/>
            <person name="Courtney L."/>
            <person name="Fronick C."/>
            <person name="Harrison M."/>
            <person name="Strong C."/>
            <person name="Farmer C."/>
            <person name="Delahaunty K."/>
            <person name="Markovic C."/>
            <person name="Hall O."/>
            <person name="Minx P."/>
            <person name="Tomlinson C."/>
            <person name="Mitreva M."/>
            <person name="Hou S."/>
            <person name="Chen J."/>
            <person name="Wollam A."/>
            <person name="Pepin K.H."/>
            <person name="Johnson M."/>
            <person name="Bhonagiri V."/>
            <person name="Zhang X."/>
            <person name="Suruliraj S."/>
            <person name="Warren W."/>
            <person name="Chinwalla A."/>
            <person name="Mardis E.R."/>
            <person name="Wilson R.K."/>
        </authorList>
    </citation>
    <scope>NUCLEOTIDE SEQUENCE [LARGE SCALE GENOMIC DNA]</scope>
    <source>
        <strain evidence="1 2">YIT 12056</strain>
    </source>
</reference>
<dbReference type="Proteomes" id="UP000010321">
    <property type="component" value="Unassembled WGS sequence"/>
</dbReference>
<name>A0ABN0CPZ2_9BACE</name>
<gene>
    <name evidence="1" type="ORF">HMPREF9445_01370</name>
</gene>
<comment type="caution">
    <text evidence="1">The sequence shown here is derived from an EMBL/GenBank/DDBJ whole genome shotgun (WGS) entry which is preliminary data.</text>
</comment>